<organism evidence="2 3">
    <name type="scientific">Bionectria ochroleuca</name>
    <name type="common">Gliocladium roseum</name>
    <dbReference type="NCBI Taxonomy" id="29856"/>
    <lineage>
        <taxon>Eukaryota</taxon>
        <taxon>Fungi</taxon>
        <taxon>Dikarya</taxon>
        <taxon>Ascomycota</taxon>
        <taxon>Pezizomycotina</taxon>
        <taxon>Sordariomycetes</taxon>
        <taxon>Hypocreomycetidae</taxon>
        <taxon>Hypocreales</taxon>
        <taxon>Bionectriaceae</taxon>
        <taxon>Clonostachys</taxon>
    </lineage>
</organism>
<proteinExistence type="predicted"/>
<protein>
    <submittedName>
        <fullName evidence="2">Uncharacterized protein</fullName>
    </submittedName>
</protein>
<sequence>MLSPKHFATRGTKFTSNPEELQKEMDVLVVDAVRPLHDLKMICSLRYPINKSRTKENTAILQAAERHLDGRWDKYDAHLEKQLCPETVEKLQTGVPKRGELRRTPDWIEPEIKPAQQTTEDQEPANVKFDGWTDEPFNKSKLEIRVKPKTTGQARSGYDEESPQPALDDAQDLDSHLPRFTLRNRAYRTFSSVFNVPSPDTPPSEVIWTDFLHAMRAVGFTSEKLYGSVWRFTPNAGKIFGGVESAINFHEPHPSGRLPFWTARRYGRRMTRNYGITGQSFSLAEKE</sequence>
<name>A0ABY6U434_BIOOC</name>
<keyword evidence="3" id="KW-1185">Reference proteome</keyword>
<feature type="region of interest" description="Disordered" evidence="1">
    <location>
        <begin position="148"/>
        <end position="169"/>
    </location>
</feature>
<gene>
    <name evidence="2" type="ORF">CLO192961_LOCUS176166</name>
</gene>
<comment type="caution">
    <text evidence="2">The sequence shown here is derived from an EMBL/GenBank/DDBJ whole genome shotgun (WGS) entry which is preliminary data.</text>
</comment>
<evidence type="ECO:0000256" key="1">
    <source>
        <dbReference type="SAM" id="MobiDB-lite"/>
    </source>
</evidence>
<dbReference type="PANTHER" id="PTHR40788">
    <property type="entry name" value="CLR5 DOMAIN-CONTAINING PROTEIN-RELATED"/>
    <property type="match status" value="1"/>
</dbReference>
<evidence type="ECO:0000313" key="2">
    <source>
        <dbReference type="EMBL" id="VUC25786.1"/>
    </source>
</evidence>
<dbReference type="PANTHER" id="PTHR40788:SF2">
    <property type="entry name" value="CLR5 DOMAIN-CONTAINING PROTEIN"/>
    <property type="match status" value="1"/>
</dbReference>
<accession>A0ABY6U434</accession>
<reference evidence="2 3" key="1">
    <citation type="submission" date="2019-06" db="EMBL/GenBank/DDBJ databases">
        <authorList>
            <person name="Broberg M."/>
        </authorList>
    </citation>
    <scope>NUCLEOTIDE SEQUENCE [LARGE SCALE GENOMIC DNA]</scope>
</reference>
<dbReference type="EMBL" id="CABFNS010000740">
    <property type="protein sequence ID" value="VUC25786.1"/>
    <property type="molecule type" value="Genomic_DNA"/>
</dbReference>
<dbReference type="Proteomes" id="UP000766486">
    <property type="component" value="Unassembled WGS sequence"/>
</dbReference>
<evidence type="ECO:0000313" key="3">
    <source>
        <dbReference type="Proteomes" id="UP000766486"/>
    </source>
</evidence>